<dbReference type="Proteomes" id="UP000078476">
    <property type="component" value="Unassembled WGS sequence"/>
</dbReference>
<reference evidence="3 4" key="1">
    <citation type="submission" date="2016-03" db="EMBL/GenBank/DDBJ databases">
        <authorList>
            <person name="Ploux O."/>
        </authorList>
    </citation>
    <scope>NUCLEOTIDE SEQUENCE [LARGE SCALE GENOMIC DNA]</scope>
    <source>
        <strain evidence="3 4">R-45370</strain>
    </source>
</reference>
<protein>
    <submittedName>
        <fullName evidence="3">Uncharacterized protein</fullName>
    </submittedName>
</protein>
<evidence type="ECO:0000313" key="3">
    <source>
        <dbReference type="EMBL" id="OAI11003.1"/>
    </source>
</evidence>
<feature type="chain" id="PRO_5008068648" evidence="2">
    <location>
        <begin position="23"/>
        <end position="107"/>
    </location>
</feature>
<feature type="signal peptide" evidence="2">
    <location>
        <begin position="1"/>
        <end position="22"/>
    </location>
</feature>
<keyword evidence="2" id="KW-0732">Signal</keyword>
<dbReference type="EMBL" id="LUUI01000146">
    <property type="protein sequence ID" value="OAI11003.1"/>
    <property type="molecule type" value="Genomic_DNA"/>
</dbReference>
<evidence type="ECO:0000256" key="2">
    <source>
        <dbReference type="SAM" id="SignalP"/>
    </source>
</evidence>
<evidence type="ECO:0000256" key="1">
    <source>
        <dbReference type="SAM" id="MobiDB-lite"/>
    </source>
</evidence>
<keyword evidence="4" id="KW-1185">Reference proteome</keyword>
<organism evidence="3 4">
    <name type="scientific">Methylomonas lenta</name>
    <dbReference type="NCBI Taxonomy" id="980561"/>
    <lineage>
        <taxon>Bacteria</taxon>
        <taxon>Pseudomonadati</taxon>
        <taxon>Pseudomonadota</taxon>
        <taxon>Gammaproteobacteria</taxon>
        <taxon>Methylococcales</taxon>
        <taxon>Methylococcaceae</taxon>
        <taxon>Methylomonas</taxon>
    </lineage>
</organism>
<gene>
    <name evidence="3" type="ORF">A1359_15430</name>
</gene>
<evidence type="ECO:0000313" key="4">
    <source>
        <dbReference type="Proteomes" id="UP000078476"/>
    </source>
</evidence>
<name>A0A177N0D7_9GAMM</name>
<dbReference type="OrthoDB" id="5572364at2"/>
<dbReference type="AlphaFoldDB" id="A0A177N0D7"/>
<feature type="region of interest" description="Disordered" evidence="1">
    <location>
        <begin position="87"/>
        <end position="107"/>
    </location>
</feature>
<sequence length="107" mass="11838">MTTLKKISVLALLCLISSPAWSGSVDFCKVKIVYDDVDVSIPPETLYEDCSGYAFYDYAINYVKAACWKDANNLLDGKCEIYKKTNAAGTATENSEEGTQETFLLNE</sequence>
<proteinExistence type="predicted"/>
<dbReference type="STRING" id="980561.A1359_15430"/>
<accession>A0A177N0D7</accession>
<dbReference type="RefSeq" id="WP_066986390.1">
    <property type="nucleotide sequence ID" value="NZ_LUUI01000146.1"/>
</dbReference>
<comment type="caution">
    <text evidence="3">The sequence shown here is derived from an EMBL/GenBank/DDBJ whole genome shotgun (WGS) entry which is preliminary data.</text>
</comment>